<evidence type="ECO:0000256" key="4">
    <source>
        <dbReference type="ARBA" id="ARBA00022833"/>
    </source>
</evidence>
<organism evidence="8 9">
    <name type="scientific">Deinandra increscens subsp. villosa</name>
    <dbReference type="NCBI Taxonomy" id="3103831"/>
    <lineage>
        <taxon>Eukaryota</taxon>
        <taxon>Viridiplantae</taxon>
        <taxon>Streptophyta</taxon>
        <taxon>Embryophyta</taxon>
        <taxon>Tracheophyta</taxon>
        <taxon>Spermatophyta</taxon>
        <taxon>Magnoliopsida</taxon>
        <taxon>eudicotyledons</taxon>
        <taxon>Gunneridae</taxon>
        <taxon>Pentapetalae</taxon>
        <taxon>asterids</taxon>
        <taxon>campanulids</taxon>
        <taxon>Asterales</taxon>
        <taxon>Asteraceae</taxon>
        <taxon>Asteroideae</taxon>
        <taxon>Heliantheae alliance</taxon>
        <taxon>Madieae</taxon>
        <taxon>Madiinae</taxon>
        <taxon>Deinandra</taxon>
    </lineage>
</organism>
<keyword evidence="3" id="KW-0863">Zinc-finger</keyword>
<keyword evidence="4" id="KW-0862">Zinc</keyword>
<evidence type="ECO:0000313" key="9">
    <source>
        <dbReference type="Proteomes" id="UP001408789"/>
    </source>
</evidence>
<proteinExistence type="inferred from homology"/>
<feature type="region of interest" description="Disordered" evidence="6">
    <location>
        <begin position="776"/>
        <end position="826"/>
    </location>
</feature>
<dbReference type="CDD" id="cd04476">
    <property type="entry name" value="RPA1_DBD_C"/>
    <property type="match status" value="1"/>
</dbReference>
<evidence type="ECO:0000313" key="8">
    <source>
        <dbReference type="EMBL" id="KAK9080286.1"/>
    </source>
</evidence>
<dbReference type="Gene3D" id="2.40.50.140">
    <property type="entry name" value="Nucleic acid-binding proteins"/>
    <property type="match status" value="2"/>
</dbReference>
<evidence type="ECO:0000256" key="6">
    <source>
        <dbReference type="SAM" id="MobiDB-lite"/>
    </source>
</evidence>
<dbReference type="InterPro" id="IPR047192">
    <property type="entry name" value="Euk_RPA1_DBD_C"/>
</dbReference>
<evidence type="ECO:0000259" key="7">
    <source>
        <dbReference type="Pfam" id="PF08646"/>
    </source>
</evidence>
<comment type="similarity">
    <text evidence="1">Belongs to the replication factor A protein 1 family.</text>
</comment>
<evidence type="ECO:0000256" key="3">
    <source>
        <dbReference type="ARBA" id="ARBA00022771"/>
    </source>
</evidence>
<dbReference type="GO" id="GO:0008270">
    <property type="term" value="F:zinc ion binding"/>
    <property type="evidence" value="ECO:0007669"/>
    <property type="project" value="UniProtKB-KW"/>
</dbReference>
<dbReference type="SUPFAM" id="SSF50249">
    <property type="entry name" value="Nucleic acid-binding proteins"/>
    <property type="match status" value="2"/>
</dbReference>
<sequence>MGRKRKFASLGGSPAPATSTSIPCSGVQSPAQSKTRASLLQSAAYRRSTESDMASSSNAAADAHGVPASPAPSPFYEDLGDCSYVCEFCHALFWYSERTKTPHKNRRPKYTMCCREGKVVIQYPTLPPPALKSLFSDSGFMSNIRAYNSMFAMTSFGATLDKDINKGTAPPVFKISGQICHWLGSLCPAPGAAPVFLQMYIYDTENEISNRMRFFDRKKRKDLSPAVISVLSDLLASNNEYVRIHVLNENVRVMNSTADPTQRAALERFSSWLLDVGDGQIGTALLEDDGDLKLITIPQEFLIKPSENSLADLIRGSSNEVQRLQTLGRAGTGIPIEVRVIRRWTPFRRPNDRCYILLDIEGHAVQAVAKGQRDIRHVERKLELMSCYRIDGYVCKAVDTYINVLSHPIHLLIGTASVMTEIPEPEAFPVHYFEPRVHAELDRIYNNKEGPIDYFGFLERKEFVTTGSPDPMLQLTIGNSRGRTITVALWQEVNRSPERVDMQELDSVEGRPLIGLSSVRITDFHGRLQLQSTAATYLYINPTSPVIDSLLHRIEAREDQLESERGGGVLIVGNAAERMSVAALQQTERELLIGKTIIVEGSITEIHTGSGWYYSACQQCPKGANESGPEWACASHGRFPVPRPAYRVHATVADSTGSMKVTFFDAGGESLVGRTCSELVVDSGYTDQSIIPDDLLEAKGKAKAFHLELQAGPSRGRISMTVRDVVEIEMPAVLSIEAAPTDIDAPAHETEPSAVPVAATTATLDGAAAPQLKPDHAVTTHNQSSSISPATPAKIKAEPRVNEKTGLKRPIKIEKEADAPTQKKNK</sequence>
<comment type="caution">
    <text evidence="8">The sequence shown here is derived from an EMBL/GenBank/DDBJ whole genome shotgun (WGS) entry which is preliminary data.</text>
</comment>
<accession>A0AAP0DSN2</accession>
<evidence type="ECO:0000256" key="1">
    <source>
        <dbReference type="ARBA" id="ARBA00005690"/>
    </source>
</evidence>
<dbReference type="Pfam" id="PF08646">
    <property type="entry name" value="Rep_fac-A_C"/>
    <property type="match status" value="1"/>
</dbReference>
<dbReference type="GO" id="GO:0003677">
    <property type="term" value="F:DNA binding"/>
    <property type="evidence" value="ECO:0007669"/>
    <property type="project" value="UniProtKB-KW"/>
</dbReference>
<dbReference type="PANTHER" id="PTHR45786:SF77">
    <property type="entry name" value="HELITRON HELICASE-LIKE DOMAIN-CONTAINING PROTEIN-RELATED"/>
    <property type="match status" value="1"/>
</dbReference>
<feature type="compositionally biased region" description="Basic and acidic residues" evidence="6">
    <location>
        <begin position="795"/>
        <end position="818"/>
    </location>
</feature>
<keyword evidence="5" id="KW-0238">DNA-binding</keyword>
<name>A0AAP0DSN2_9ASTR</name>
<dbReference type="Proteomes" id="UP001408789">
    <property type="component" value="Unassembled WGS sequence"/>
</dbReference>
<dbReference type="InterPro" id="IPR012340">
    <property type="entry name" value="NA-bd_OB-fold"/>
</dbReference>
<evidence type="ECO:0000256" key="2">
    <source>
        <dbReference type="ARBA" id="ARBA00022723"/>
    </source>
</evidence>
<reference evidence="8 9" key="1">
    <citation type="submission" date="2024-04" db="EMBL/GenBank/DDBJ databases">
        <title>The reference genome of an endangered Asteraceae, Deinandra increscens subsp. villosa, native to the Central Coast of California.</title>
        <authorList>
            <person name="Guilliams M."/>
            <person name="Hasenstab-Lehman K."/>
            <person name="Meyer R."/>
            <person name="Mcevoy S."/>
        </authorList>
    </citation>
    <scope>NUCLEOTIDE SEQUENCE [LARGE SCALE GENOMIC DNA]</scope>
    <source>
        <tissue evidence="8">Leaf</tissue>
    </source>
</reference>
<protein>
    <recommendedName>
        <fullName evidence="7">Replication factor A C-terminal domain-containing protein</fullName>
    </recommendedName>
</protein>
<feature type="domain" description="Replication factor A C-terminal" evidence="7">
    <location>
        <begin position="599"/>
        <end position="700"/>
    </location>
</feature>
<keyword evidence="9" id="KW-1185">Reference proteome</keyword>
<evidence type="ECO:0000256" key="5">
    <source>
        <dbReference type="ARBA" id="ARBA00023125"/>
    </source>
</evidence>
<dbReference type="EMBL" id="JBCNJP010000002">
    <property type="protein sequence ID" value="KAK9080286.1"/>
    <property type="molecule type" value="Genomic_DNA"/>
</dbReference>
<feature type="compositionally biased region" description="Polar residues" evidence="6">
    <location>
        <begin position="16"/>
        <end position="41"/>
    </location>
</feature>
<keyword evidence="2" id="KW-0479">Metal-binding</keyword>
<dbReference type="PANTHER" id="PTHR45786">
    <property type="entry name" value="DNA BINDING PROTEIN-LIKE"/>
    <property type="match status" value="1"/>
</dbReference>
<dbReference type="AlphaFoldDB" id="A0AAP0DSN2"/>
<gene>
    <name evidence="8" type="ORF">SSX86_000044</name>
</gene>
<feature type="region of interest" description="Disordered" evidence="6">
    <location>
        <begin position="1"/>
        <end position="65"/>
    </location>
</feature>
<feature type="compositionally biased region" description="Polar residues" evidence="6">
    <location>
        <begin position="779"/>
        <end position="789"/>
    </location>
</feature>
<dbReference type="InterPro" id="IPR013955">
    <property type="entry name" value="Rep_factor-A_C"/>
</dbReference>
<feature type="compositionally biased region" description="Low complexity" evidence="6">
    <location>
        <begin position="51"/>
        <end position="63"/>
    </location>
</feature>